<dbReference type="Gene3D" id="3.30.70.270">
    <property type="match status" value="1"/>
</dbReference>
<dbReference type="PANTHER" id="PTHR46663:SF2">
    <property type="entry name" value="GGDEF DOMAIN-CONTAINING PROTEIN"/>
    <property type="match status" value="1"/>
</dbReference>
<keyword evidence="4" id="KW-1185">Reference proteome</keyword>
<dbReference type="InterPro" id="IPR007892">
    <property type="entry name" value="CHASE4"/>
</dbReference>
<evidence type="ECO:0000313" key="3">
    <source>
        <dbReference type="EMBL" id="CTQ45446.1"/>
    </source>
</evidence>
<organism evidence="3 4">
    <name type="scientific">Roseibium aggregatum</name>
    <dbReference type="NCBI Taxonomy" id="187304"/>
    <lineage>
        <taxon>Bacteria</taxon>
        <taxon>Pseudomonadati</taxon>
        <taxon>Pseudomonadota</taxon>
        <taxon>Alphaproteobacteria</taxon>
        <taxon>Hyphomicrobiales</taxon>
        <taxon>Stappiaceae</taxon>
        <taxon>Roseibium</taxon>
    </lineage>
</organism>
<dbReference type="AlphaFoldDB" id="A0A0M6Y5S5"/>
<dbReference type="SUPFAM" id="SSF55073">
    <property type="entry name" value="Nucleotide cyclase"/>
    <property type="match status" value="1"/>
</dbReference>
<dbReference type="InterPro" id="IPR043128">
    <property type="entry name" value="Rev_trsase/Diguanyl_cyclase"/>
</dbReference>
<dbReference type="EC" id="2.7.7.65" evidence="3"/>
<dbReference type="InterPro" id="IPR052163">
    <property type="entry name" value="DGC-Regulatory_Protein"/>
</dbReference>
<keyword evidence="3" id="KW-0548">Nucleotidyltransferase</keyword>
<evidence type="ECO:0000313" key="4">
    <source>
        <dbReference type="Proteomes" id="UP000048926"/>
    </source>
</evidence>
<proteinExistence type="predicted"/>
<dbReference type="InterPro" id="IPR029787">
    <property type="entry name" value="Nucleotide_cyclase"/>
</dbReference>
<dbReference type="SMART" id="SM00267">
    <property type="entry name" value="GGDEF"/>
    <property type="match status" value="1"/>
</dbReference>
<dbReference type="EMBL" id="CXST01000002">
    <property type="protein sequence ID" value="CTQ45446.1"/>
    <property type="molecule type" value="Genomic_DNA"/>
</dbReference>
<keyword evidence="1" id="KW-0812">Transmembrane</keyword>
<evidence type="ECO:0000259" key="2">
    <source>
        <dbReference type="PROSITE" id="PS50887"/>
    </source>
</evidence>
<feature type="domain" description="GGDEF" evidence="2">
    <location>
        <begin position="344"/>
        <end position="472"/>
    </location>
</feature>
<dbReference type="OrthoDB" id="9812260at2"/>
<dbReference type="GO" id="GO:0052621">
    <property type="term" value="F:diguanylate cyclase activity"/>
    <property type="evidence" value="ECO:0007669"/>
    <property type="project" value="UniProtKB-EC"/>
</dbReference>
<keyword evidence="3" id="KW-0808">Transferase</keyword>
<protein>
    <submittedName>
        <fullName evidence="3">Putative diguanylate cyclase YegE</fullName>
        <ecNumber evidence="3">2.7.7.65</ecNumber>
    </submittedName>
</protein>
<dbReference type="InterPro" id="IPR000160">
    <property type="entry name" value="GGDEF_dom"/>
</dbReference>
<accession>A0A0M6Y5S5</accession>
<feature type="transmembrane region" description="Helical" evidence="1">
    <location>
        <begin position="32"/>
        <end position="54"/>
    </location>
</feature>
<name>A0A0M6Y5S5_9HYPH</name>
<dbReference type="Pfam" id="PF05228">
    <property type="entry name" value="CHASE4"/>
    <property type="match status" value="1"/>
</dbReference>
<sequence length="489" mass="54149">MRYEPVGHGSPPLQKAKGEAQAVEIRRLSKPFWITVIISAVSLMAFVSFLSWTLDRNSIRSSEHIFTAMLGDRSDHLADITLEYGYWNDAVENLVESFDMTWIRETFVDYMQEELQIDGIHLLDGNNQPKVHVVEGKVANTDLRVRYGPSMSVLIADARNTPQDEAPVPATGLVGNLETLYLASAVLLTSYTDDSDTSTDHVLVFARPINASVLADMAEKYHLPGLGLAQIPPAFWQAGYDIETVDRRHLGFFVWNPELAGFRMLPLLALGVLAVYLGMFLSARMFFHRATDTVRALAEAKHQADKVKELLANQVRSDPLTGLGNRRLLDEKLALLQDVKPLADGHALLYVDLDRFKEINDTYGHETGDLVLLHVAEALTGLVNADDTVVRLGGDEFVIVFGRARRERVLSASRAIVEQLSRPVNLDGATYTFGASVGVAFSHKPSELLRQADVALYSAKRRGRAQVAVYSSDLLDFRHVPIQSAAQPG</sequence>
<keyword evidence="1" id="KW-1133">Transmembrane helix</keyword>
<evidence type="ECO:0000256" key="1">
    <source>
        <dbReference type="SAM" id="Phobius"/>
    </source>
</evidence>
<dbReference type="Proteomes" id="UP000048926">
    <property type="component" value="Unassembled WGS sequence"/>
</dbReference>
<dbReference type="NCBIfam" id="TIGR00254">
    <property type="entry name" value="GGDEF"/>
    <property type="match status" value="1"/>
</dbReference>
<dbReference type="RefSeq" id="WP_055658492.1">
    <property type="nucleotide sequence ID" value="NZ_CXST01000002.1"/>
</dbReference>
<feature type="transmembrane region" description="Helical" evidence="1">
    <location>
        <begin position="267"/>
        <end position="287"/>
    </location>
</feature>
<keyword evidence="1" id="KW-0472">Membrane</keyword>
<gene>
    <name evidence="3" type="primary">yegE</name>
    <name evidence="3" type="ORF">LAL4801_03898</name>
</gene>
<dbReference type="CDD" id="cd01949">
    <property type="entry name" value="GGDEF"/>
    <property type="match status" value="1"/>
</dbReference>
<dbReference type="PANTHER" id="PTHR46663">
    <property type="entry name" value="DIGUANYLATE CYCLASE DGCT-RELATED"/>
    <property type="match status" value="1"/>
</dbReference>
<dbReference type="Pfam" id="PF00990">
    <property type="entry name" value="GGDEF"/>
    <property type="match status" value="1"/>
</dbReference>
<reference evidence="4" key="1">
    <citation type="submission" date="2015-07" db="EMBL/GenBank/DDBJ databases">
        <authorList>
            <person name="Rodrigo-Torres Lidia"/>
            <person name="Arahal R.David."/>
        </authorList>
    </citation>
    <scope>NUCLEOTIDE SEQUENCE [LARGE SCALE GENOMIC DNA]</scope>
    <source>
        <strain evidence="4">CECT 4801</strain>
    </source>
</reference>
<dbReference type="PROSITE" id="PS50887">
    <property type="entry name" value="GGDEF"/>
    <property type="match status" value="1"/>
</dbReference>
<dbReference type="STRING" id="187304.B0E33_03860"/>